<dbReference type="GO" id="GO:0000111">
    <property type="term" value="C:nucleotide-excision repair factor 2 complex"/>
    <property type="evidence" value="ECO:0007669"/>
    <property type="project" value="TreeGrafter"/>
</dbReference>
<dbReference type="OMA" id="DKRQPWD"/>
<accession>A0A177DZS1</accession>
<feature type="domain" description="Rad4 beta-hairpin" evidence="10">
    <location>
        <begin position="1131"/>
        <end position="1194"/>
    </location>
</feature>
<dbReference type="Gene3D" id="3.90.1150.10">
    <property type="entry name" value="Aspartate Aminotransferase, domain 1"/>
    <property type="match status" value="1"/>
</dbReference>
<keyword evidence="5" id="KW-0663">Pyridoxal phosphate</keyword>
<dbReference type="VEuPathDB" id="FungiDB:CC77DRAFT_1005628"/>
<keyword evidence="4" id="KW-0227">DNA damage</keyword>
<dbReference type="InterPro" id="IPR004839">
    <property type="entry name" value="Aminotransferase_I/II_large"/>
</dbReference>
<dbReference type="Pfam" id="PF03835">
    <property type="entry name" value="Rad4"/>
    <property type="match status" value="1"/>
</dbReference>
<organism evidence="12 13">
    <name type="scientific">Alternaria alternata</name>
    <name type="common">Alternaria rot fungus</name>
    <name type="synonym">Torula alternata</name>
    <dbReference type="NCBI Taxonomy" id="5599"/>
    <lineage>
        <taxon>Eukaryota</taxon>
        <taxon>Fungi</taxon>
        <taxon>Dikarya</taxon>
        <taxon>Ascomycota</taxon>
        <taxon>Pezizomycotina</taxon>
        <taxon>Dothideomycetes</taxon>
        <taxon>Pleosporomycetidae</taxon>
        <taxon>Pleosporales</taxon>
        <taxon>Pleosporineae</taxon>
        <taxon>Pleosporaceae</taxon>
        <taxon>Alternaria</taxon>
        <taxon>Alternaria sect. Alternaria</taxon>
        <taxon>Alternaria alternata complex</taxon>
    </lineage>
</organism>
<dbReference type="GO" id="GO:0003697">
    <property type="term" value="F:single-stranded DNA binding"/>
    <property type="evidence" value="ECO:0007669"/>
    <property type="project" value="TreeGrafter"/>
</dbReference>
<feature type="compositionally biased region" description="Basic residues" evidence="8">
    <location>
        <begin position="1571"/>
        <end position="1599"/>
    </location>
</feature>
<dbReference type="GO" id="GO:0003684">
    <property type="term" value="F:damaged DNA binding"/>
    <property type="evidence" value="ECO:0007669"/>
    <property type="project" value="InterPro"/>
</dbReference>
<dbReference type="Gene3D" id="3.30.70.2460">
    <property type="entry name" value="Rad4, beta-hairpin domain BHD3"/>
    <property type="match status" value="1"/>
</dbReference>
<feature type="compositionally biased region" description="Basic and acidic residues" evidence="8">
    <location>
        <begin position="845"/>
        <end position="859"/>
    </location>
</feature>
<feature type="compositionally biased region" description="Polar residues" evidence="8">
    <location>
        <begin position="1415"/>
        <end position="1430"/>
    </location>
</feature>
<protein>
    <submittedName>
        <fullName evidence="12">Rad4-domain-containing protein</fullName>
    </submittedName>
</protein>
<evidence type="ECO:0000259" key="9">
    <source>
        <dbReference type="SMART" id="SM01030"/>
    </source>
</evidence>
<feature type="compositionally biased region" description="Basic and acidic residues" evidence="8">
    <location>
        <begin position="1351"/>
        <end position="1360"/>
    </location>
</feature>
<evidence type="ECO:0000313" key="12">
    <source>
        <dbReference type="EMBL" id="OAG24671.1"/>
    </source>
</evidence>
<comment type="similarity">
    <text evidence="3">Belongs to the XPC family.</text>
</comment>
<feature type="compositionally biased region" description="Low complexity" evidence="8">
    <location>
        <begin position="891"/>
        <end position="900"/>
    </location>
</feature>
<dbReference type="Pfam" id="PF10405">
    <property type="entry name" value="BHD_3"/>
    <property type="match status" value="1"/>
</dbReference>
<keyword evidence="6" id="KW-0234">DNA repair</keyword>
<evidence type="ECO:0000256" key="2">
    <source>
        <dbReference type="ARBA" id="ARBA00007441"/>
    </source>
</evidence>
<dbReference type="Pfam" id="PF00155">
    <property type="entry name" value="Aminotran_1_2"/>
    <property type="match status" value="1"/>
</dbReference>
<evidence type="ECO:0000256" key="7">
    <source>
        <dbReference type="ARBA" id="ARBA00023242"/>
    </source>
</evidence>
<gene>
    <name evidence="12" type="ORF">CC77DRAFT_1005628</name>
</gene>
<evidence type="ECO:0000313" key="13">
    <source>
        <dbReference type="Proteomes" id="UP000077248"/>
    </source>
</evidence>
<dbReference type="PANTHER" id="PTHR12135">
    <property type="entry name" value="DNA REPAIR PROTEIN XP-C / RAD4"/>
    <property type="match status" value="1"/>
</dbReference>
<dbReference type="GO" id="GO:0030170">
    <property type="term" value="F:pyridoxal phosphate binding"/>
    <property type="evidence" value="ECO:0007669"/>
    <property type="project" value="InterPro"/>
</dbReference>
<feature type="compositionally biased region" description="Acidic residues" evidence="8">
    <location>
        <begin position="1555"/>
        <end position="1564"/>
    </location>
</feature>
<dbReference type="SUPFAM" id="SSF54001">
    <property type="entry name" value="Cysteine proteinases"/>
    <property type="match status" value="1"/>
</dbReference>
<sequence length="1599" mass="177842">MLSNRGRRYAALDLAAGYTKNRGHLYDKTKHPTGLVSFSNAENLLMREEVLDYIKTKCIPSLEPDTLTYHDGPFGSKRLRQAMAVFINKRFSPVSAVTIDQVSFVSGVTALNDILSLCMTDGETDGLLLGMPIYGSFYPDMASMSNCKLVYAPFDGKDQFTTAAVEQYERAVEEAGRNGIKVKALILSNPHNPLGRCYPRETLEAILRFCEKQSIHLISDEIYAQSVYGTSSAYAEFTSILSVDVKGIIDEKLVHVMYGMSKDFAVAGLRLGCLITRNKELGQAVQSLARFHGASPMTDAIATTILEDEEWHTQFLTKSARVLRENHELVAEGLNKAGIPFDRDANAGFFLWIDLSACLHSPTWEAEDALKQALYDHGVEMSAGQAYHDEKPGNFRFLFSLDRDIVEEGLRRVIDFYHTRAAMPPILSRKRSRSASPQLEPPPKRARARKPSAPARKGKESVFQTLDAPPKVKRTLSQTKALLEQEDDDSELSEPESSEDDFEDVPLNGASKGKGKGKAQAGGDSDESEDDDWEDALGAHHHTKPDHGPAPVITGDIALTLSAAPKTAFDTKSDGKKGPSKVQRQIRSVTHCMHVQYLMYHNLIRNAWIQDKQVQTILVEGMSAGCWRELEKYWSDAGITDGPSRVVVQKAPSPPSKQVTKDKKGKWKDSGKNGVKVYESPQKRSSVREDKKATLLGKGKVGNKGDKKGRDWGATSEPLEPKTPNLSAGDPLLRLLRYVSAYWKSKFQVTAPSLRKRGYLSPSTLEAEINAWRDDPDHPDTFGERVESLDAFRDRARKCEGSRDLGEQLFTALLRGLGIEARMVVSLQPVGFGWSQSEESKAKNLEKLKDAKPADKETPQKSAATNSKAKSGSATKKKAASTDVDMDDSSDLSSVISISSDSEDERPAKKSPKSRNYSEELPYPTYWTEAISHLTHTPISVSPLPKTIIASAASPDKLADFYARGAAADKARQVLAYLIAFSSDGTAKDVTTRYLPKRQWPGRTKGFRMPTEKVPIHNKRGKVKRWEEWDWVKSLLRPYARPHDKRQPWDEVEDEGDLVPQEPEKKKDMDEEGGKETLQGYKNSAEYVLERHLRREEALKPGAKIVRHFVTGKGDNEKSEPVYLRKDIVNCKTQESWHKEGREVLEGQQPLKLVPMRAVTVTRKREIEERERIEGGKVKQGLYSKAQTDWIIPDPIVDGQIPRNSYGNIDVYVPTMVPKGAIHIPLKGTARICRKLNIDYAEACTGFEFGKQRAVPVITGVVIAEENEDMLIDAWEIEEAEKQKKERDKREKFLLGLWRKFASGLRIVDRMREEYGEDVELPAREKVVLHKEEDTTEKKPQWEVFQNHTDFEGGFMRDDDAASGGGFVPERAPQTAQQDYDTAGGFLSASQDDPEHGDLTIDHGEKKDVPRVSVADSTYRTPISLTQALQQPPSESGGDSDDDADDDMDAPQAQEDEQIEEDEEEEVKPKTTRRKSTATASARGRGRPRGRGAKTATVSARKRKSKVIDSGSDDDALSDAPSDPPTPPPSTRSAPRRKAARKSDAQVKSHFFAEGSDDETDMTDMTERNSPRKKAATRGRGSGKGRGSGRGRGRAGKAK</sequence>
<dbReference type="Gene3D" id="3.90.260.10">
    <property type="entry name" value="Transglutaminase-like"/>
    <property type="match status" value="1"/>
</dbReference>
<dbReference type="STRING" id="5599.A0A177DZS1"/>
<dbReference type="CDD" id="cd00609">
    <property type="entry name" value="AAT_like"/>
    <property type="match status" value="1"/>
</dbReference>
<dbReference type="GeneID" id="29108959"/>
<dbReference type="PROSITE" id="PS00105">
    <property type="entry name" value="AA_TRANSFER_CLASS_1"/>
    <property type="match status" value="1"/>
</dbReference>
<dbReference type="SMART" id="SM01030">
    <property type="entry name" value="BHD_1"/>
    <property type="match status" value="1"/>
</dbReference>
<dbReference type="Gene3D" id="2.20.20.110">
    <property type="entry name" value="Rad4, beta-hairpin domain BHD1"/>
    <property type="match status" value="1"/>
</dbReference>
<dbReference type="GO" id="GO:0006289">
    <property type="term" value="P:nucleotide-excision repair"/>
    <property type="evidence" value="ECO:0007669"/>
    <property type="project" value="InterPro"/>
</dbReference>
<dbReference type="InterPro" id="IPR018327">
    <property type="entry name" value="BHD_2"/>
</dbReference>
<dbReference type="Pfam" id="PF10404">
    <property type="entry name" value="BHD_2"/>
    <property type="match status" value="1"/>
</dbReference>
<evidence type="ECO:0000256" key="1">
    <source>
        <dbReference type="ARBA" id="ARBA00004123"/>
    </source>
</evidence>
<dbReference type="PRINTS" id="PR00753">
    <property type="entry name" value="ACCSYNTHASE"/>
</dbReference>
<feature type="compositionally biased region" description="Acidic residues" evidence="8">
    <location>
        <begin position="524"/>
        <end position="535"/>
    </location>
</feature>
<dbReference type="GO" id="GO:0003824">
    <property type="term" value="F:catalytic activity"/>
    <property type="evidence" value="ECO:0007669"/>
    <property type="project" value="InterPro"/>
</dbReference>
<keyword evidence="7" id="KW-0539">Nucleus</keyword>
<dbReference type="KEGG" id="aalt:CC77DRAFT_1005628"/>
<comment type="subcellular location">
    <subcellularLocation>
        <location evidence="1">Nucleus</location>
    </subcellularLocation>
</comment>
<dbReference type="InterPro" id="IPR004838">
    <property type="entry name" value="NHTrfase_class1_PyrdxlP-BS"/>
</dbReference>
<evidence type="ECO:0000259" key="10">
    <source>
        <dbReference type="SMART" id="SM01031"/>
    </source>
</evidence>
<dbReference type="InterPro" id="IPR004583">
    <property type="entry name" value="DNA_repair_Rad4"/>
</dbReference>
<dbReference type="GO" id="GO:0006298">
    <property type="term" value="P:mismatch repair"/>
    <property type="evidence" value="ECO:0007669"/>
    <property type="project" value="TreeGrafter"/>
</dbReference>
<name>A0A177DZS1_ALTAL</name>
<evidence type="ECO:0000256" key="6">
    <source>
        <dbReference type="ARBA" id="ARBA00023204"/>
    </source>
</evidence>
<dbReference type="InterPro" id="IPR038765">
    <property type="entry name" value="Papain-like_cys_pep_sf"/>
</dbReference>
<dbReference type="GO" id="GO:0005737">
    <property type="term" value="C:cytoplasm"/>
    <property type="evidence" value="ECO:0007669"/>
    <property type="project" value="TreeGrafter"/>
</dbReference>
<evidence type="ECO:0000259" key="11">
    <source>
        <dbReference type="SMART" id="SM01032"/>
    </source>
</evidence>
<dbReference type="Pfam" id="PF10403">
    <property type="entry name" value="BHD_1"/>
    <property type="match status" value="1"/>
</dbReference>
<evidence type="ECO:0000256" key="3">
    <source>
        <dbReference type="ARBA" id="ARBA00009525"/>
    </source>
</evidence>
<feature type="region of interest" description="Disordered" evidence="8">
    <location>
        <begin position="1043"/>
        <end position="1081"/>
    </location>
</feature>
<feature type="domain" description="Rad4 beta-hairpin" evidence="11">
    <location>
        <begin position="1201"/>
        <end position="1275"/>
    </location>
</feature>
<feature type="region of interest" description="Disordered" evidence="8">
    <location>
        <begin position="845"/>
        <end position="919"/>
    </location>
</feature>
<comment type="similarity">
    <text evidence="2">Belongs to the class-I pyridoxal-phosphate-dependent aminotransferase family.</text>
</comment>
<feature type="compositionally biased region" description="Low complexity" evidence="8">
    <location>
        <begin position="861"/>
        <end position="874"/>
    </location>
</feature>
<feature type="domain" description="Rad4 beta-hairpin" evidence="9">
    <location>
        <begin position="1072"/>
        <end position="1129"/>
    </location>
</feature>
<dbReference type="SMART" id="SM01031">
    <property type="entry name" value="BHD_2"/>
    <property type="match status" value="1"/>
</dbReference>
<dbReference type="InterPro" id="IPR018325">
    <property type="entry name" value="Rad4/PNGase_transGLS-fold"/>
</dbReference>
<evidence type="ECO:0000256" key="5">
    <source>
        <dbReference type="ARBA" id="ARBA00022898"/>
    </source>
</evidence>
<dbReference type="PANTHER" id="PTHR12135:SF2">
    <property type="entry name" value="DNA REPAIR PROTEIN RAD34"/>
    <property type="match status" value="1"/>
</dbReference>
<proteinExistence type="inferred from homology"/>
<evidence type="ECO:0000256" key="4">
    <source>
        <dbReference type="ARBA" id="ARBA00022763"/>
    </source>
</evidence>
<reference evidence="12 13" key="1">
    <citation type="submission" date="2016-05" db="EMBL/GenBank/DDBJ databases">
        <title>Comparative analysis of secretome profiles of manganese(II)-oxidizing ascomycete fungi.</title>
        <authorList>
            <consortium name="DOE Joint Genome Institute"/>
            <person name="Zeiner C.A."/>
            <person name="Purvine S.O."/>
            <person name="Zink E.M."/>
            <person name="Wu S."/>
            <person name="Pasa-Tolic L."/>
            <person name="Chaput D.L."/>
            <person name="Haridas S."/>
            <person name="Grigoriev I.V."/>
            <person name="Santelli C.M."/>
            <person name="Hansel C.M."/>
        </authorList>
    </citation>
    <scope>NUCLEOTIDE SEQUENCE [LARGE SCALE GENOMIC DNA]</scope>
    <source>
        <strain evidence="12 13">SRC1lrK2f</strain>
    </source>
</reference>
<feature type="region of interest" description="Disordered" evidence="8">
    <location>
        <begin position="427"/>
        <end position="553"/>
    </location>
</feature>
<evidence type="ECO:0000256" key="8">
    <source>
        <dbReference type="SAM" id="MobiDB-lite"/>
    </source>
</evidence>
<keyword evidence="13" id="KW-1185">Reference proteome</keyword>
<dbReference type="Gene3D" id="3.40.640.10">
    <property type="entry name" value="Type I PLP-dependent aspartate aminotransferase-like (Major domain)"/>
    <property type="match status" value="1"/>
</dbReference>
<feature type="compositionally biased region" description="Acidic residues" evidence="8">
    <location>
        <begin position="484"/>
        <end position="504"/>
    </location>
</feature>
<dbReference type="InterPro" id="IPR015421">
    <property type="entry name" value="PyrdxlP-dep_Trfase_major"/>
</dbReference>
<dbReference type="InterPro" id="IPR018326">
    <property type="entry name" value="Rad4_beta-hairpin_dom1"/>
</dbReference>
<dbReference type="InterPro" id="IPR018328">
    <property type="entry name" value="Rad4_beta-hairpin_dom3"/>
</dbReference>
<dbReference type="EMBL" id="KV441471">
    <property type="protein sequence ID" value="OAG24671.1"/>
    <property type="molecule type" value="Genomic_DNA"/>
</dbReference>
<dbReference type="SUPFAM" id="SSF53383">
    <property type="entry name" value="PLP-dependent transferases"/>
    <property type="match status" value="1"/>
</dbReference>
<dbReference type="InterPro" id="IPR042488">
    <property type="entry name" value="Rad4_BHD3_sf"/>
</dbReference>
<dbReference type="SMART" id="SM01032">
    <property type="entry name" value="BHD_3"/>
    <property type="match status" value="1"/>
</dbReference>
<feature type="compositionally biased region" description="Acidic residues" evidence="8">
    <location>
        <begin position="1438"/>
        <end position="1466"/>
    </location>
</feature>
<feature type="compositionally biased region" description="Basic and acidic residues" evidence="8">
    <location>
        <begin position="1062"/>
        <end position="1075"/>
    </location>
</feature>
<dbReference type="Proteomes" id="UP000077248">
    <property type="component" value="Unassembled WGS sequence"/>
</dbReference>
<feature type="compositionally biased region" description="Basic and acidic residues" evidence="8">
    <location>
        <begin position="1393"/>
        <end position="1410"/>
    </location>
</feature>
<dbReference type="GO" id="GO:0071942">
    <property type="term" value="C:XPC complex"/>
    <property type="evidence" value="ECO:0007669"/>
    <property type="project" value="TreeGrafter"/>
</dbReference>
<dbReference type="RefSeq" id="XP_018390092.1">
    <property type="nucleotide sequence ID" value="XM_018523365.1"/>
</dbReference>
<dbReference type="FunFam" id="3.30.70.2460:FF:000001">
    <property type="entry name" value="DNA repair protein Rad4 family"/>
    <property type="match status" value="1"/>
</dbReference>
<dbReference type="InterPro" id="IPR015424">
    <property type="entry name" value="PyrdxlP-dep_Trfase"/>
</dbReference>
<dbReference type="InterPro" id="IPR015422">
    <property type="entry name" value="PyrdxlP-dep_Trfase_small"/>
</dbReference>
<feature type="region of interest" description="Disordered" evidence="8">
    <location>
        <begin position="1351"/>
        <end position="1599"/>
    </location>
</feature>
<dbReference type="InterPro" id="IPR036985">
    <property type="entry name" value="Transglutaminase-like_sf"/>
</dbReference>
<feature type="compositionally biased region" description="Basic and acidic residues" evidence="8">
    <location>
        <begin position="659"/>
        <end position="671"/>
    </location>
</feature>
<feature type="region of interest" description="Disordered" evidence="8">
    <location>
        <begin position="644"/>
        <end position="725"/>
    </location>
</feature>